<proteinExistence type="predicted"/>
<dbReference type="SUPFAM" id="SSF53474">
    <property type="entry name" value="alpha/beta-Hydrolases"/>
    <property type="match status" value="1"/>
</dbReference>
<dbReference type="InterPro" id="IPR029058">
    <property type="entry name" value="AB_hydrolase_fold"/>
</dbReference>
<reference evidence="1" key="1">
    <citation type="journal article" date="2020" name="Cell">
        <title>Large-Scale Comparative Analyses of Tick Genomes Elucidate Their Genetic Diversity and Vector Capacities.</title>
        <authorList>
            <consortium name="Tick Genome and Microbiome Consortium (TIGMIC)"/>
            <person name="Jia N."/>
            <person name="Wang J."/>
            <person name="Shi W."/>
            <person name="Du L."/>
            <person name="Sun Y."/>
            <person name="Zhan W."/>
            <person name="Jiang J.F."/>
            <person name="Wang Q."/>
            <person name="Zhang B."/>
            <person name="Ji P."/>
            <person name="Bell-Sakyi L."/>
            <person name="Cui X.M."/>
            <person name="Yuan T.T."/>
            <person name="Jiang B.G."/>
            <person name="Yang W.F."/>
            <person name="Lam T.T."/>
            <person name="Chang Q.C."/>
            <person name="Ding S.J."/>
            <person name="Wang X.J."/>
            <person name="Zhu J.G."/>
            <person name="Ruan X.D."/>
            <person name="Zhao L."/>
            <person name="Wei J.T."/>
            <person name="Ye R.Z."/>
            <person name="Que T.C."/>
            <person name="Du C.H."/>
            <person name="Zhou Y.H."/>
            <person name="Cheng J.X."/>
            <person name="Dai P.F."/>
            <person name="Guo W.B."/>
            <person name="Han X.H."/>
            <person name="Huang E.J."/>
            <person name="Li L.F."/>
            <person name="Wei W."/>
            <person name="Gao Y.C."/>
            <person name="Liu J.Z."/>
            <person name="Shao H.Z."/>
            <person name="Wang X."/>
            <person name="Wang C.C."/>
            <person name="Yang T.C."/>
            <person name="Huo Q.B."/>
            <person name="Li W."/>
            <person name="Chen H.Y."/>
            <person name="Chen S.E."/>
            <person name="Zhou L.G."/>
            <person name="Ni X.B."/>
            <person name="Tian J.H."/>
            <person name="Sheng Y."/>
            <person name="Liu T."/>
            <person name="Pan Y.S."/>
            <person name="Xia L.Y."/>
            <person name="Li J."/>
            <person name="Zhao F."/>
            <person name="Cao W.C."/>
        </authorList>
    </citation>
    <scope>NUCLEOTIDE SEQUENCE</scope>
    <source>
        <strain evidence="1">Rsan-2018</strain>
    </source>
</reference>
<name>A0A9D4PMV0_RHISA</name>
<dbReference type="PANTHER" id="PTHR11005">
    <property type="entry name" value="LYSOSOMAL ACID LIPASE-RELATED"/>
    <property type="match status" value="1"/>
</dbReference>
<dbReference type="AlphaFoldDB" id="A0A9D4PMV0"/>
<evidence type="ECO:0000313" key="2">
    <source>
        <dbReference type="Proteomes" id="UP000821837"/>
    </source>
</evidence>
<reference evidence="1" key="2">
    <citation type="submission" date="2021-09" db="EMBL/GenBank/DDBJ databases">
        <authorList>
            <person name="Jia N."/>
            <person name="Wang J."/>
            <person name="Shi W."/>
            <person name="Du L."/>
            <person name="Sun Y."/>
            <person name="Zhan W."/>
            <person name="Jiang J."/>
            <person name="Wang Q."/>
            <person name="Zhang B."/>
            <person name="Ji P."/>
            <person name="Sakyi L.B."/>
            <person name="Cui X."/>
            <person name="Yuan T."/>
            <person name="Jiang B."/>
            <person name="Yang W."/>
            <person name="Lam T.T.-Y."/>
            <person name="Chang Q."/>
            <person name="Ding S."/>
            <person name="Wang X."/>
            <person name="Zhu J."/>
            <person name="Ruan X."/>
            <person name="Zhao L."/>
            <person name="Wei J."/>
            <person name="Que T."/>
            <person name="Du C."/>
            <person name="Cheng J."/>
            <person name="Dai P."/>
            <person name="Han X."/>
            <person name="Huang E."/>
            <person name="Gao Y."/>
            <person name="Liu J."/>
            <person name="Shao H."/>
            <person name="Ye R."/>
            <person name="Li L."/>
            <person name="Wei W."/>
            <person name="Wang X."/>
            <person name="Wang C."/>
            <person name="Huo Q."/>
            <person name="Li W."/>
            <person name="Guo W."/>
            <person name="Chen H."/>
            <person name="Chen S."/>
            <person name="Zhou L."/>
            <person name="Zhou L."/>
            <person name="Ni X."/>
            <person name="Tian J."/>
            <person name="Zhou Y."/>
            <person name="Sheng Y."/>
            <person name="Liu T."/>
            <person name="Pan Y."/>
            <person name="Xia L."/>
            <person name="Li J."/>
            <person name="Zhao F."/>
            <person name="Cao W."/>
        </authorList>
    </citation>
    <scope>NUCLEOTIDE SEQUENCE</scope>
    <source>
        <strain evidence="1">Rsan-2018</strain>
        <tissue evidence="1">Larvae</tissue>
    </source>
</reference>
<dbReference type="Proteomes" id="UP000821837">
    <property type="component" value="Chromosome 6"/>
</dbReference>
<protein>
    <submittedName>
        <fullName evidence="1">Uncharacterized protein</fullName>
    </submittedName>
</protein>
<organism evidence="1 2">
    <name type="scientific">Rhipicephalus sanguineus</name>
    <name type="common">Brown dog tick</name>
    <name type="synonym">Ixodes sanguineus</name>
    <dbReference type="NCBI Taxonomy" id="34632"/>
    <lineage>
        <taxon>Eukaryota</taxon>
        <taxon>Metazoa</taxon>
        <taxon>Ecdysozoa</taxon>
        <taxon>Arthropoda</taxon>
        <taxon>Chelicerata</taxon>
        <taxon>Arachnida</taxon>
        <taxon>Acari</taxon>
        <taxon>Parasitiformes</taxon>
        <taxon>Ixodida</taxon>
        <taxon>Ixodoidea</taxon>
        <taxon>Ixodidae</taxon>
        <taxon>Rhipicephalinae</taxon>
        <taxon>Rhipicephalus</taxon>
        <taxon>Rhipicephalus</taxon>
    </lineage>
</organism>
<dbReference type="Gene3D" id="3.40.50.1820">
    <property type="entry name" value="alpha/beta hydrolase"/>
    <property type="match status" value="2"/>
</dbReference>
<keyword evidence="2" id="KW-1185">Reference proteome</keyword>
<evidence type="ECO:0000313" key="1">
    <source>
        <dbReference type="EMBL" id="KAH7947826.1"/>
    </source>
</evidence>
<dbReference type="EMBL" id="JABSTV010001252">
    <property type="protein sequence ID" value="KAH7947826.1"/>
    <property type="molecule type" value="Genomic_DNA"/>
</dbReference>
<gene>
    <name evidence="1" type="ORF">HPB52_016154</name>
</gene>
<comment type="caution">
    <text evidence="1">The sequence shown here is derived from an EMBL/GenBank/DDBJ whole genome shotgun (WGS) entry which is preliminary data.</text>
</comment>
<sequence>MIQRIPHGRIPTPEPGQGRPVAFLMTGVLSSSADFVVNLPDQSLGFILADHGFDVWLGNVRGTIYSNHVRLKKQQKEFWDFSFDEMIKYHLPAQIDMILKETKKNSLLYTRFPVYMANDPAGSSVRNMFHIAQKEPPQYDVRKVTAPVALYWSDGDVLACTQDVRHLRSLLPNVVLDYKVPVRGFTHIDFAWSIFAKNHLYKMILQMMIAYSRMEPRVPVIH</sequence>
<dbReference type="VEuPathDB" id="VectorBase:RSAN_026903"/>
<accession>A0A9D4PMV0</accession>